<feature type="domain" description="Phospholipid/glycerol acyltransferase" evidence="4">
    <location>
        <begin position="67"/>
        <end position="182"/>
    </location>
</feature>
<accession>W5YB93</accession>
<dbReference type="PANTHER" id="PTHR10434:SF55">
    <property type="entry name" value="POSSIBLE ACYLTRANSFERASE"/>
    <property type="match status" value="1"/>
</dbReference>
<dbReference type="GO" id="GO:0005886">
    <property type="term" value="C:plasma membrane"/>
    <property type="evidence" value="ECO:0007669"/>
    <property type="project" value="TreeGrafter"/>
</dbReference>
<evidence type="ECO:0000313" key="5">
    <source>
        <dbReference type="EMBL" id="AHI23818.1"/>
    </source>
</evidence>
<dbReference type="GO" id="GO:0003841">
    <property type="term" value="F:1-acylglycerol-3-phosphate O-acyltransferase activity"/>
    <property type="evidence" value="ECO:0007669"/>
    <property type="project" value="TreeGrafter"/>
</dbReference>
<feature type="region of interest" description="Disordered" evidence="3">
    <location>
        <begin position="255"/>
        <end position="293"/>
    </location>
</feature>
<dbReference type="InterPro" id="IPR002123">
    <property type="entry name" value="Plipid/glycerol_acylTrfase"/>
</dbReference>
<evidence type="ECO:0000259" key="4">
    <source>
        <dbReference type="SMART" id="SM00563"/>
    </source>
</evidence>
<protein>
    <recommendedName>
        <fullName evidence="4">Phospholipid/glycerol acyltransferase domain-containing protein</fullName>
    </recommendedName>
</protein>
<proteinExistence type="predicted"/>
<dbReference type="SUPFAM" id="SSF69593">
    <property type="entry name" value="Glycerol-3-phosphate (1)-acyltransferase"/>
    <property type="match status" value="1"/>
</dbReference>
<dbReference type="KEGG" id="cvt:B843_12210"/>
<evidence type="ECO:0000256" key="1">
    <source>
        <dbReference type="ARBA" id="ARBA00022679"/>
    </source>
</evidence>
<dbReference type="STRING" id="1224164.B843_12210"/>
<dbReference type="AlphaFoldDB" id="W5YB93"/>
<dbReference type="Pfam" id="PF01553">
    <property type="entry name" value="Acyltransferase"/>
    <property type="match status" value="1"/>
</dbReference>
<dbReference type="CDD" id="cd07989">
    <property type="entry name" value="LPLAT_AGPAT-like"/>
    <property type="match status" value="1"/>
</dbReference>
<name>W5YB93_9CORY</name>
<evidence type="ECO:0000313" key="6">
    <source>
        <dbReference type="Proteomes" id="UP000019222"/>
    </source>
</evidence>
<keyword evidence="1" id="KW-0808">Transferase</keyword>
<dbReference type="eggNOG" id="COG0204">
    <property type="taxonomic scope" value="Bacteria"/>
</dbReference>
<dbReference type="RefSeq" id="WP_025253798.1">
    <property type="nucleotide sequence ID" value="NZ_CP004353.1"/>
</dbReference>
<dbReference type="Proteomes" id="UP000019222">
    <property type="component" value="Chromosome"/>
</dbReference>
<keyword evidence="6" id="KW-1185">Reference proteome</keyword>
<dbReference type="HOGENOM" id="CLU_027938_4_4_11"/>
<organism evidence="5 6">
    <name type="scientific">Corynebacterium vitaeruminis DSM 20294</name>
    <dbReference type="NCBI Taxonomy" id="1224164"/>
    <lineage>
        <taxon>Bacteria</taxon>
        <taxon>Bacillati</taxon>
        <taxon>Actinomycetota</taxon>
        <taxon>Actinomycetes</taxon>
        <taxon>Mycobacteriales</taxon>
        <taxon>Corynebacteriaceae</taxon>
        <taxon>Corynebacterium</taxon>
    </lineage>
</organism>
<gene>
    <name evidence="5" type="ORF">B843_12210</name>
</gene>
<feature type="compositionally biased region" description="Basic and acidic residues" evidence="3">
    <location>
        <begin position="266"/>
        <end position="281"/>
    </location>
</feature>
<dbReference type="GO" id="GO:0006654">
    <property type="term" value="P:phosphatidic acid biosynthetic process"/>
    <property type="evidence" value="ECO:0007669"/>
    <property type="project" value="TreeGrafter"/>
</dbReference>
<dbReference type="PANTHER" id="PTHR10434">
    <property type="entry name" value="1-ACYL-SN-GLYCEROL-3-PHOSPHATE ACYLTRANSFERASE"/>
    <property type="match status" value="1"/>
</dbReference>
<dbReference type="PATRIC" id="fig|1224164.3.peg.2463"/>
<evidence type="ECO:0000256" key="2">
    <source>
        <dbReference type="ARBA" id="ARBA00023315"/>
    </source>
</evidence>
<sequence>MHDRDIWEKRSIFWVAKNTPSYEPHPSEAKEPFYGRIVVPLIKRMLAAQGIDFTLEGVENLPATGPALLAFNHTGYFDFIFGGTVASLKGHRLVRFMAKTEIFDVPVVGLIMRGMRHISVDRAAGAASLDEAVRSLREGNLVGIFPEATISRAFEIKGLKSGAVRIAAQSGAPLIPVAIWGSQRVWTKDHPRQLGRNHFPVWIKVGSPVDISGTPEEATARLKKAMEALVDEVRTRYEEAYGPFPGGEYWRPASMGGSAPSLEQAARIDAEEKRQRAERKAAKAAKSAKGPRGLRAVIGRQGVLAKAAKAAKKLAPSKKP</sequence>
<reference evidence="5 6" key="1">
    <citation type="submission" date="2013-02" db="EMBL/GenBank/DDBJ databases">
        <title>The complete genome sequence of Corynebacterium vitaeruminis DSM 20294.</title>
        <authorList>
            <person name="Ruckert C."/>
            <person name="Albersmeier A."/>
            <person name="Kalinowski J."/>
        </authorList>
    </citation>
    <scope>NUCLEOTIDE SEQUENCE [LARGE SCALE GENOMIC DNA]</scope>
    <source>
        <strain evidence="6">ATCC 10234</strain>
    </source>
</reference>
<evidence type="ECO:0000256" key="3">
    <source>
        <dbReference type="SAM" id="MobiDB-lite"/>
    </source>
</evidence>
<keyword evidence="2" id="KW-0012">Acyltransferase</keyword>
<dbReference type="EMBL" id="CP004353">
    <property type="protein sequence ID" value="AHI23818.1"/>
    <property type="molecule type" value="Genomic_DNA"/>
</dbReference>
<dbReference type="SMART" id="SM00563">
    <property type="entry name" value="PlsC"/>
    <property type="match status" value="1"/>
</dbReference>